<dbReference type="GO" id="GO:1990904">
    <property type="term" value="C:ribonucleoprotein complex"/>
    <property type="evidence" value="ECO:0007669"/>
    <property type="project" value="UniProtKB-KW"/>
</dbReference>
<evidence type="ECO:0000313" key="7">
    <source>
        <dbReference type="EMBL" id="PJE59740.1"/>
    </source>
</evidence>
<feature type="domain" description="KOW" evidence="6">
    <location>
        <begin position="2"/>
        <end position="29"/>
    </location>
</feature>
<dbReference type="PANTHER" id="PTHR12903">
    <property type="entry name" value="MITOCHONDRIAL RIBOSOMAL PROTEIN L24"/>
    <property type="match status" value="1"/>
</dbReference>
<comment type="caution">
    <text evidence="7">The sequence shown here is derived from an EMBL/GenBank/DDBJ whole genome shotgun (WGS) entry which is preliminary data.</text>
</comment>
<keyword evidence="5" id="KW-0699">rRNA-binding</keyword>
<proteinExistence type="inferred from homology"/>
<dbReference type="GO" id="GO:0019843">
    <property type="term" value="F:rRNA binding"/>
    <property type="evidence" value="ECO:0007669"/>
    <property type="project" value="UniProtKB-UniRule"/>
</dbReference>
<comment type="subunit">
    <text evidence="5">Part of the 50S ribosomal subunit.</text>
</comment>
<reference evidence="8" key="1">
    <citation type="submission" date="2017-09" db="EMBL/GenBank/DDBJ databases">
        <title>Depth-based differentiation of microbial function through sediment-hosted aquifers and enrichment of novel symbionts in the deep terrestrial subsurface.</title>
        <authorList>
            <person name="Probst A.J."/>
            <person name="Ladd B."/>
            <person name="Jarett J.K."/>
            <person name="Geller-Mcgrath D.E."/>
            <person name="Sieber C.M.K."/>
            <person name="Emerson J.B."/>
            <person name="Anantharaman K."/>
            <person name="Thomas B.C."/>
            <person name="Malmstrom R."/>
            <person name="Stieglmeier M."/>
            <person name="Klingl A."/>
            <person name="Woyke T."/>
            <person name="Ryan C.M."/>
            <person name="Banfield J.F."/>
        </authorList>
    </citation>
    <scope>NUCLEOTIDE SEQUENCE [LARGE SCALE GENOMIC DNA]</scope>
</reference>
<organism evidence="7 8">
    <name type="scientific">Candidatus Portnoybacteria bacterium CG10_big_fil_rev_8_21_14_0_10_44_7</name>
    <dbReference type="NCBI Taxonomy" id="1974816"/>
    <lineage>
        <taxon>Bacteria</taxon>
        <taxon>Candidatus Portnoyibacteriota</taxon>
    </lineage>
</organism>
<gene>
    <name evidence="5" type="primary">rplX</name>
    <name evidence="7" type="ORF">COU85_02125</name>
</gene>
<evidence type="ECO:0000313" key="8">
    <source>
        <dbReference type="Proteomes" id="UP000231086"/>
    </source>
</evidence>
<comment type="function">
    <text evidence="5">One of two assembly initiator proteins, it binds directly to the 5'-end of the 23S rRNA, where it nucleates assembly of the 50S subunit.</text>
</comment>
<dbReference type="Gene3D" id="2.30.30.30">
    <property type="match status" value="1"/>
</dbReference>
<comment type="similarity">
    <text evidence="1 5">Belongs to the universal ribosomal protein uL24 family.</text>
</comment>
<dbReference type="CDD" id="cd06089">
    <property type="entry name" value="KOW_RPL26"/>
    <property type="match status" value="1"/>
</dbReference>
<evidence type="ECO:0000256" key="2">
    <source>
        <dbReference type="ARBA" id="ARBA00022980"/>
    </source>
</evidence>
<evidence type="ECO:0000259" key="6">
    <source>
        <dbReference type="SMART" id="SM00739"/>
    </source>
</evidence>
<dbReference type="EMBL" id="PFEA01000037">
    <property type="protein sequence ID" value="PJE59740.1"/>
    <property type="molecule type" value="Genomic_DNA"/>
</dbReference>
<keyword evidence="2 5" id="KW-0689">Ribosomal protein</keyword>
<dbReference type="NCBIfam" id="TIGR01079">
    <property type="entry name" value="rplX_bact"/>
    <property type="match status" value="1"/>
</dbReference>
<dbReference type="InterPro" id="IPR008991">
    <property type="entry name" value="Translation_prot_SH3-like_sf"/>
</dbReference>
<evidence type="ECO:0000256" key="5">
    <source>
        <dbReference type="HAMAP-Rule" id="MF_01326"/>
    </source>
</evidence>
<accession>A0A2M8KIJ9</accession>
<name>A0A2M8KIJ9_9BACT</name>
<evidence type="ECO:0000256" key="4">
    <source>
        <dbReference type="ARBA" id="ARBA00035206"/>
    </source>
</evidence>
<dbReference type="SUPFAM" id="SSF50104">
    <property type="entry name" value="Translation proteins SH3-like domain"/>
    <property type="match status" value="1"/>
</dbReference>
<dbReference type="SMART" id="SM00739">
    <property type="entry name" value="KOW"/>
    <property type="match status" value="1"/>
</dbReference>
<dbReference type="GO" id="GO:0006412">
    <property type="term" value="P:translation"/>
    <property type="evidence" value="ECO:0007669"/>
    <property type="project" value="UniProtKB-UniRule"/>
</dbReference>
<dbReference type="InterPro" id="IPR014722">
    <property type="entry name" value="Rib_uL2_dom2"/>
</dbReference>
<dbReference type="GO" id="GO:0005840">
    <property type="term" value="C:ribosome"/>
    <property type="evidence" value="ECO:0007669"/>
    <property type="project" value="UniProtKB-KW"/>
</dbReference>
<dbReference type="AlphaFoldDB" id="A0A2M8KIJ9"/>
<protein>
    <recommendedName>
        <fullName evidence="4 5">Large ribosomal subunit protein uL24</fullName>
    </recommendedName>
</protein>
<comment type="function">
    <text evidence="5">One of the proteins that surrounds the polypeptide exit tunnel on the outside of the subunit.</text>
</comment>
<evidence type="ECO:0000256" key="3">
    <source>
        <dbReference type="ARBA" id="ARBA00023274"/>
    </source>
</evidence>
<evidence type="ECO:0000256" key="1">
    <source>
        <dbReference type="ARBA" id="ARBA00010618"/>
    </source>
</evidence>
<dbReference type="HAMAP" id="MF_01326_B">
    <property type="entry name" value="Ribosomal_uL24_B"/>
    <property type="match status" value="1"/>
</dbReference>
<dbReference type="InterPro" id="IPR057264">
    <property type="entry name" value="Ribosomal_uL24_C"/>
</dbReference>
<keyword evidence="3 5" id="KW-0687">Ribonucleoprotein</keyword>
<dbReference type="InterPro" id="IPR041988">
    <property type="entry name" value="Ribosomal_uL24_KOW"/>
</dbReference>
<keyword evidence="5" id="KW-0694">RNA-binding</keyword>
<dbReference type="Pfam" id="PF00467">
    <property type="entry name" value="KOW"/>
    <property type="match status" value="1"/>
</dbReference>
<dbReference type="Pfam" id="PF17136">
    <property type="entry name" value="ribosomal_L24"/>
    <property type="match status" value="1"/>
</dbReference>
<dbReference type="InterPro" id="IPR003256">
    <property type="entry name" value="Ribosomal_uL24"/>
</dbReference>
<sequence length="102" mass="11382">MKIKKGDKIIMLAGKDKGKEGKILKVLPVTGRVVVDGLNLVKKHQKPRRQGEKGQIVEIPRSVDVSNVGLLCAGCGRPTRVGYKKETDQKKARFCRRCQQEI</sequence>
<dbReference type="Proteomes" id="UP000231086">
    <property type="component" value="Unassembled WGS sequence"/>
</dbReference>
<dbReference type="InterPro" id="IPR005824">
    <property type="entry name" value="KOW"/>
</dbReference>
<dbReference type="GO" id="GO:0003735">
    <property type="term" value="F:structural constituent of ribosome"/>
    <property type="evidence" value="ECO:0007669"/>
    <property type="project" value="InterPro"/>
</dbReference>